<dbReference type="EMBL" id="LAZR01046940">
    <property type="protein sequence ID" value="KKK95371.1"/>
    <property type="molecule type" value="Genomic_DNA"/>
</dbReference>
<organism evidence="1">
    <name type="scientific">marine sediment metagenome</name>
    <dbReference type="NCBI Taxonomy" id="412755"/>
    <lineage>
        <taxon>unclassified sequences</taxon>
        <taxon>metagenomes</taxon>
        <taxon>ecological metagenomes</taxon>
    </lineage>
</organism>
<sequence>MAEVNILWPVNDDTRILFIYSNDPKKQTLKRVPLLVILVFVYFCHSCEKEGACTDIDLISRLKAGFYVRDSIEDRDTVLNNVTFYGELRSDSLIYDAALGLQGLEFPLPHSTEEYTGYVLEIDTMVDIINIWHTPKITLFSYACGFTTTHDIYWLSHTNTIIDSIAIVRPHVNFNSEENFKIYIKPAAADTAQ</sequence>
<protein>
    <submittedName>
        <fullName evidence="1">Uncharacterized protein</fullName>
    </submittedName>
</protein>
<comment type="caution">
    <text evidence="1">The sequence shown here is derived from an EMBL/GenBank/DDBJ whole genome shotgun (WGS) entry which is preliminary data.</text>
</comment>
<dbReference type="Pfam" id="PF20050">
    <property type="entry name" value="DUF6452"/>
    <property type="match status" value="1"/>
</dbReference>
<reference evidence="1" key="1">
    <citation type="journal article" date="2015" name="Nature">
        <title>Complex archaea that bridge the gap between prokaryotes and eukaryotes.</title>
        <authorList>
            <person name="Spang A."/>
            <person name="Saw J.H."/>
            <person name="Jorgensen S.L."/>
            <person name="Zaremba-Niedzwiedzka K."/>
            <person name="Martijn J."/>
            <person name="Lind A.E."/>
            <person name="van Eijk R."/>
            <person name="Schleper C."/>
            <person name="Guy L."/>
            <person name="Ettema T.J."/>
        </authorList>
    </citation>
    <scope>NUCLEOTIDE SEQUENCE</scope>
</reference>
<dbReference type="InterPro" id="IPR045607">
    <property type="entry name" value="DUF6452"/>
</dbReference>
<dbReference type="AlphaFoldDB" id="A0A0F9CFF4"/>
<name>A0A0F9CFF4_9ZZZZ</name>
<accession>A0A0F9CFF4</accession>
<evidence type="ECO:0000313" key="1">
    <source>
        <dbReference type="EMBL" id="KKK95371.1"/>
    </source>
</evidence>
<gene>
    <name evidence="1" type="ORF">LCGC14_2673480</name>
</gene>
<proteinExistence type="predicted"/>